<protein>
    <submittedName>
        <fullName evidence="5">ABC transporter ATP-binding protein</fullName>
    </submittedName>
</protein>
<dbReference type="NCBIfam" id="TIGR01727">
    <property type="entry name" value="oligo_HPY"/>
    <property type="match status" value="1"/>
</dbReference>
<dbReference type="InterPro" id="IPR003439">
    <property type="entry name" value="ABC_transporter-like_ATP-bd"/>
</dbReference>
<dbReference type="Pfam" id="PF08352">
    <property type="entry name" value="oligo_HPY"/>
    <property type="match status" value="1"/>
</dbReference>
<evidence type="ECO:0000313" key="6">
    <source>
        <dbReference type="Proteomes" id="UP001529235"/>
    </source>
</evidence>
<dbReference type="InterPro" id="IPR013563">
    <property type="entry name" value="Oligopep_ABC_C"/>
</dbReference>
<dbReference type="Pfam" id="PF00005">
    <property type="entry name" value="ABC_tran"/>
    <property type="match status" value="1"/>
</dbReference>
<evidence type="ECO:0000256" key="3">
    <source>
        <dbReference type="ARBA" id="ARBA00022840"/>
    </source>
</evidence>
<dbReference type="FunFam" id="3.40.50.300:FF:000016">
    <property type="entry name" value="Oligopeptide ABC transporter ATP-binding component"/>
    <property type="match status" value="1"/>
</dbReference>
<evidence type="ECO:0000313" key="5">
    <source>
        <dbReference type="EMBL" id="MDK6027899.1"/>
    </source>
</evidence>
<dbReference type="InterPro" id="IPR003593">
    <property type="entry name" value="AAA+_ATPase"/>
</dbReference>
<dbReference type="Proteomes" id="UP001529235">
    <property type="component" value="Unassembled WGS sequence"/>
</dbReference>
<proteinExistence type="predicted"/>
<evidence type="ECO:0000259" key="4">
    <source>
        <dbReference type="PROSITE" id="PS50893"/>
    </source>
</evidence>
<keyword evidence="1" id="KW-0813">Transport</keyword>
<dbReference type="PROSITE" id="PS00211">
    <property type="entry name" value="ABC_TRANSPORTER_1"/>
    <property type="match status" value="1"/>
</dbReference>
<dbReference type="Gene3D" id="3.40.50.300">
    <property type="entry name" value="P-loop containing nucleotide triphosphate hydrolases"/>
    <property type="match status" value="1"/>
</dbReference>
<dbReference type="InterPro" id="IPR027417">
    <property type="entry name" value="P-loop_NTPase"/>
</dbReference>
<dbReference type="GO" id="GO:0005524">
    <property type="term" value="F:ATP binding"/>
    <property type="evidence" value="ECO:0007669"/>
    <property type="project" value="UniProtKB-KW"/>
</dbReference>
<dbReference type="PROSITE" id="PS50893">
    <property type="entry name" value="ABC_TRANSPORTER_2"/>
    <property type="match status" value="1"/>
</dbReference>
<evidence type="ECO:0000256" key="1">
    <source>
        <dbReference type="ARBA" id="ARBA00022448"/>
    </source>
</evidence>
<reference evidence="5 6" key="1">
    <citation type="submission" date="2023-05" db="EMBL/GenBank/DDBJ databases">
        <title>A new hyperthermophilic archaea 'Ignisphaera cupida' sp. nov. and description of the family 'Ignisphaeraceae' fam. nov.</title>
        <authorList>
            <person name="Podosokorskaya O.A."/>
            <person name="Elcheninov A.G."/>
            <person name="Klukina A."/>
            <person name="Merkel A.Y."/>
        </authorList>
    </citation>
    <scope>NUCLEOTIDE SEQUENCE [LARGE SCALE GENOMIC DNA]</scope>
    <source>
        <strain evidence="5 6">4213-co</strain>
    </source>
</reference>
<dbReference type="PANTHER" id="PTHR43067">
    <property type="entry name" value="OLIGOPEPTIDE/DIPEPTIDE ABC TRANSPORTER, ATPASE SUBUNIT"/>
    <property type="match status" value="1"/>
</dbReference>
<keyword evidence="6" id="KW-1185">Reference proteome</keyword>
<dbReference type="EMBL" id="JASNVW010000001">
    <property type="protein sequence ID" value="MDK6027899.1"/>
    <property type="molecule type" value="Genomic_DNA"/>
</dbReference>
<dbReference type="RefSeq" id="WP_285273394.1">
    <property type="nucleotide sequence ID" value="NZ_JASNVW010000001.1"/>
</dbReference>
<dbReference type="InterPro" id="IPR017871">
    <property type="entry name" value="ABC_transporter-like_CS"/>
</dbReference>
<dbReference type="SMART" id="SM00382">
    <property type="entry name" value="AAA"/>
    <property type="match status" value="1"/>
</dbReference>
<sequence>MLSTVLIVKDLWVKYFTSSGVINAVSGVSFSLSRGEMLAVVGESGSGKSTIGYALLNMVPKPGRIVKGEILLDGVNILKLSEEELRKIRGSKISIVFQDPFTTLDPLRKIRDQFIEFLMEHGIDKNNALKIAREYIEAVGLTERVLDSYPHQLSGGQKQRVSIAMAISLNPSVVVADEPTTALDVVVQKQIMDLISDIKRRYSSSFILITHDLALALERADSVMVMYGGYVMEMASKNELAKNMVHPYTKALFESLPRIKQRTLPKYLTGYPPDLRNPPPGCIFHPRCPFASEKCRIMKPELVEISKGHFVACHFAR</sequence>
<gene>
    <name evidence="5" type="ORF">QPL79_00770</name>
</gene>
<dbReference type="CDD" id="cd03257">
    <property type="entry name" value="ABC_NikE_OppD_transporters"/>
    <property type="match status" value="1"/>
</dbReference>
<comment type="caution">
    <text evidence="5">The sequence shown here is derived from an EMBL/GenBank/DDBJ whole genome shotgun (WGS) entry which is preliminary data.</text>
</comment>
<dbReference type="AlphaFoldDB" id="A0ABD4Z3X2"/>
<dbReference type="PANTHER" id="PTHR43067:SF3">
    <property type="entry name" value="MALTOSE ABC TRANSPORTER, ATP-BINDING PROTEIN"/>
    <property type="match status" value="1"/>
</dbReference>
<keyword evidence="2" id="KW-0547">Nucleotide-binding</keyword>
<name>A0ABD4Z3X2_9CREN</name>
<keyword evidence="3 5" id="KW-0067">ATP-binding</keyword>
<evidence type="ECO:0000256" key="2">
    <source>
        <dbReference type="ARBA" id="ARBA00022741"/>
    </source>
</evidence>
<organism evidence="5 6">
    <name type="scientific">Ignisphaera cupida</name>
    <dbReference type="NCBI Taxonomy" id="3050454"/>
    <lineage>
        <taxon>Archaea</taxon>
        <taxon>Thermoproteota</taxon>
        <taxon>Thermoprotei</taxon>
        <taxon>Desulfurococcales</taxon>
        <taxon>Desulfurococcaceae</taxon>
        <taxon>Ignisphaera</taxon>
    </lineage>
</organism>
<feature type="domain" description="ABC transporter" evidence="4">
    <location>
        <begin position="6"/>
        <end position="253"/>
    </location>
</feature>
<accession>A0ABD4Z3X2</accession>
<dbReference type="SUPFAM" id="SSF52540">
    <property type="entry name" value="P-loop containing nucleoside triphosphate hydrolases"/>
    <property type="match status" value="1"/>
</dbReference>